<organism evidence="1 2">
    <name type="scientific">Pseudonocardia thermophila</name>
    <dbReference type="NCBI Taxonomy" id="1848"/>
    <lineage>
        <taxon>Bacteria</taxon>
        <taxon>Bacillati</taxon>
        <taxon>Actinomycetota</taxon>
        <taxon>Actinomycetes</taxon>
        <taxon>Pseudonocardiales</taxon>
        <taxon>Pseudonocardiaceae</taxon>
        <taxon>Pseudonocardia</taxon>
    </lineage>
</organism>
<dbReference type="Proteomes" id="UP000184363">
    <property type="component" value="Unassembled WGS sequence"/>
</dbReference>
<dbReference type="AlphaFoldDB" id="A0A1M6YKC8"/>
<name>A0A1M6YKC8_PSETH</name>
<evidence type="ECO:0000313" key="1">
    <source>
        <dbReference type="EMBL" id="SHL18791.1"/>
    </source>
</evidence>
<keyword evidence="2" id="KW-1185">Reference proteome</keyword>
<sequence>MPTQIDYRYTSAFPADALYGALVDEEFLRARLGELGGREAAIVSHRSDPNGARFTLRHELEIDGLPSSIRSFLPGQLTLERTEVWVVGPDARTGTVDVKVIGAPVPAKAGGRLAVADAGGGSEYRVVADVSVSLPLFGGKVEEFVAGKVRELLALESQFTDRWLEQRVV</sequence>
<dbReference type="EMBL" id="FRAP01000020">
    <property type="protein sequence ID" value="SHL18791.1"/>
    <property type="molecule type" value="Genomic_DNA"/>
</dbReference>
<proteinExistence type="predicted"/>
<protein>
    <recommendedName>
        <fullName evidence="3">DUF2505 domain-containing protein</fullName>
    </recommendedName>
</protein>
<dbReference type="STRING" id="1848.SAMN05443637_12081"/>
<evidence type="ECO:0008006" key="3">
    <source>
        <dbReference type="Google" id="ProtNLM"/>
    </source>
</evidence>
<reference evidence="1 2" key="1">
    <citation type="submission" date="2016-11" db="EMBL/GenBank/DDBJ databases">
        <authorList>
            <person name="Jaros S."/>
            <person name="Januszkiewicz K."/>
            <person name="Wedrychowicz H."/>
        </authorList>
    </citation>
    <scope>NUCLEOTIDE SEQUENCE [LARGE SCALE GENOMIC DNA]</scope>
    <source>
        <strain evidence="1 2">DSM 43832</strain>
    </source>
</reference>
<evidence type="ECO:0000313" key="2">
    <source>
        <dbReference type="Proteomes" id="UP000184363"/>
    </source>
</evidence>
<dbReference type="Pfam" id="PF10698">
    <property type="entry name" value="DUF2505"/>
    <property type="match status" value="1"/>
</dbReference>
<dbReference type="OrthoDB" id="5178774at2"/>
<dbReference type="InterPro" id="IPR019639">
    <property type="entry name" value="DUF2505"/>
</dbReference>
<dbReference type="RefSeq" id="WP_073459464.1">
    <property type="nucleotide sequence ID" value="NZ_CALGVN010000030.1"/>
</dbReference>
<accession>A0A1M6YKC8</accession>
<gene>
    <name evidence="1" type="ORF">SAMN05443637_12081</name>
</gene>